<feature type="signal peptide" evidence="1">
    <location>
        <begin position="1"/>
        <end position="21"/>
    </location>
</feature>
<organism evidence="2 3">
    <name type="scientific">Ferrovibrio terrae</name>
    <dbReference type="NCBI Taxonomy" id="2594003"/>
    <lineage>
        <taxon>Bacteria</taxon>
        <taxon>Pseudomonadati</taxon>
        <taxon>Pseudomonadota</taxon>
        <taxon>Alphaproteobacteria</taxon>
        <taxon>Rhodospirillales</taxon>
        <taxon>Rhodospirillaceae</taxon>
        <taxon>Ferrovibrio</taxon>
    </lineage>
</organism>
<evidence type="ECO:0000313" key="3">
    <source>
        <dbReference type="Proteomes" id="UP000317496"/>
    </source>
</evidence>
<gene>
    <name evidence="2" type="ORF">FNB15_06130</name>
</gene>
<dbReference type="EMBL" id="CP041636">
    <property type="protein sequence ID" value="QDO96880.1"/>
    <property type="molecule type" value="Genomic_DNA"/>
</dbReference>
<feature type="chain" id="PRO_5022154637" description="Lipoprotein" evidence="1">
    <location>
        <begin position="22"/>
        <end position="323"/>
    </location>
</feature>
<accession>A0A516GZW9</accession>
<dbReference type="RefSeq" id="WP_144067861.1">
    <property type="nucleotide sequence ID" value="NZ_CP041636.1"/>
</dbReference>
<dbReference type="AlphaFoldDB" id="A0A516GZW9"/>
<evidence type="ECO:0000256" key="1">
    <source>
        <dbReference type="SAM" id="SignalP"/>
    </source>
</evidence>
<keyword evidence="1" id="KW-0732">Signal</keyword>
<protein>
    <recommendedName>
        <fullName evidence="4">Lipoprotein</fullName>
    </recommendedName>
</protein>
<evidence type="ECO:0000313" key="2">
    <source>
        <dbReference type="EMBL" id="QDO96880.1"/>
    </source>
</evidence>
<keyword evidence="3" id="KW-1185">Reference proteome</keyword>
<name>A0A516GZW9_9PROT</name>
<dbReference type="KEGG" id="fer:FNB15_06130"/>
<evidence type="ECO:0008006" key="4">
    <source>
        <dbReference type="Google" id="ProtNLM"/>
    </source>
</evidence>
<sequence length="323" mass="33404">MTLTRTLRLLAVMPVVLGGCASTDFRLPKPSAADEAAAGQQPLPTSLPMVANKATATVTLWDDAAGDLVSSARYYDAGLFASAAAMVTGLVYKAHPDFIIGSALFGGAVGTGKWYFNPIGRANILGQGSKAMSCLAQASAQMQAVVSSTEYTAVITAANTVSGRLATARGFVAVDKDSGRLSRLNDAIVAANTALTAVRELRKTDGEAVKTAYRGYSDIWSHTNTKYMATIQDVTLGSFTSRLTSAIQEAATSRAAIDTARQALRPAPATLPLPVAADPTDSTTATKELNDAVGTLSAALGSSSLMTITDFPKDVQACVTQAA</sequence>
<proteinExistence type="predicted"/>
<reference evidence="2 3" key="1">
    <citation type="submission" date="2019-07" db="EMBL/GenBank/DDBJ databases">
        <title>Genome sequencing for Ferrovibrio sp. K5.</title>
        <authorList>
            <person name="Park S.-J."/>
        </authorList>
    </citation>
    <scope>NUCLEOTIDE SEQUENCE [LARGE SCALE GENOMIC DNA]</scope>
    <source>
        <strain evidence="2 3">K5</strain>
    </source>
</reference>
<dbReference type="Proteomes" id="UP000317496">
    <property type="component" value="Chromosome"/>
</dbReference>
<dbReference type="PROSITE" id="PS51257">
    <property type="entry name" value="PROKAR_LIPOPROTEIN"/>
    <property type="match status" value="1"/>
</dbReference>